<dbReference type="EMBL" id="CAUYUJ010021282">
    <property type="protein sequence ID" value="CAK0903761.1"/>
    <property type="molecule type" value="Genomic_DNA"/>
</dbReference>
<accession>A0ABN9XUN2</accession>
<reference evidence="4" key="1">
    <citation type="submission" date="2023-10" db="EMBL/GenBank/DDBJ databases">
        <authorList>
            <person name="Chen Y."/>
            <person name="Shah S."/>
            <person name="Dougan E. K."/>
            <person name="Thang M."/>
            <person name="Chan C."/>
        </authorList>
    </citation>
    <scope>NUCLEOTIDE SEQUENCE [LARGE SCALE GENOMIC DNA]</scope>
</reference>
<dbReference type="Pfam" id="PF00975">
    <property type="entry name" value="Thioesterase"/>
    <property type="match status" value="1"/>
</dbReference>
<keyword evidence="5" id="KW-1185">Reference proteome</keyword>
<feature type="region of interest" description="Disordered" evidence="2">
    <location>
        <begin position="46"/>
        <end position="75"/>
    </location>
</feature>
<dbReference type="PANTHER" id="PTHR11487:SF0">
    <property type="entry name" value="S-ACYL FATTY ACID SYNTHASE THIOESTERASE, MEDIUM CHAIN"/>
    <property type="match status" value="1"/>
</dbReference>
<protein>
    <recommendedName>
        <fullName evidence="3">Thioesterase domain-containing protein</fullName>
    </recommendedName>
</protein>
<organism evidence="4 5">
    <name type="scientific">Prorocentrum cordatum</name>
    <dbReference type="NCBI Taxonomy" id="2364126"/>
    <lineage>
        <taxon>Eukaryota</taxon>
        <taxon>Sar</taxon>
        <taxon>Alveolata</taxon>
        <taxon>Dinophyceae</taxon>
        <taxon>Prorocentrales</taxon>
        <taxon>Prorocentraceae</taxon>
        <taxon>Prorocentrum</taxon>
    </lineage>
</organism>
<feature type="compositionally biased region" description="Basic and acidic residues" evidence="2">
    <location>
        <begin position="61"/>
        <end position="75"/>
    </location>
</feature>
<evidence type="ECO:0000313" key="4">
    <source>
        <dbReference type="EMBL" id="CAK0903761.1"/>
    </source>
</evidence>
<dbReference type="SUPFAM" id="SSF53474">
    <property type="entry name" value="alpha/beta-Hydrolases"/>
    <property type="match status" value="1"/>
</dbReference>
<gene>
    <name evidence="4" type="ORF">PCOR1329_LOCUS79975</name>
</gene>
<evidence type="ECO:0000313" key="5">
    <source>
        <dbReference type="Proteomes" id="UP001189429"/>
    </source>
</evidence>
<dbReference type="Gene3D" id="3.40.50.1820">
    <property type="entry name" value="alpha/beta hydrolase"/>
    <property type="match status" value="1"/>
</dbReference>
<proteinExistence type="inferred from homology"/>
<dbReference type="InterPro" id="IPR012223">
    <property type="entry name" value="TEII"/>
</dbReference>
<comment type="caution">
    <text evidence="4">The sequence shown here is derived from an EMBL/GenBank/DDBJ whole genome shotgun (WGS) entry which is preliminary data.</text>
</comment>
<evidence type="ECO:0000259" key="3">
    <source>
        <dbReference type="Pfam" id="PF00975"/>
    </source>
</evidence>
<dbReference type="InterPro" id="IPR029058">
    <property type="entry name" value="AB_hydrolase_fold"/>
</dbReference>
<sequence>MANPLIDRILARYPGTARDSLTFPPESAEWDEKELELFIGSGGFVKPKRKKKAADVGPEGPRADADAGRSHAGLERPPLEPLLASPWWVNKPSPSAKVRLFCALGIGSVASTYTPWISRQTADAYPSVEVCVVEYPGHGTHYARALDSVQALAEALAEEIVRCHCGPSGDERPFALFGFSMGASVAYCVAQRLRGCAGLYLAGRGPPRDALSPKIESLERWSDQGDAEGAARVLVDDLLPVLMAPEQARSYARILQHRLSREDGRQEVLRQSRALVADSKVGMEANELPCDYQGRIQFYHSPADEIWPPRVDGLYDDFRDLWAPQTSGSFSSTELDSVSHDELGGPSSPVFRLVCEDLARLVSASRS</sequence>
<dbReference type="PANTHER" id="PTHR11487">
    <property type="entry name" value="THIOESTERASE"/>
    <property type="match status" value="1"/>
</dbReference>
<evidence type="ECO:0000256" key="2">
    <source>
        <dbReference type="SAM" id="MobiDB-lite"/>
    </source>
</evidence>
<comment type="similarity">
    <text evidence="1">Belongs to the thioesterase family.</text>
</comment>
<feature type="domain" description="Thioesterase" evidence="3">
    <location>
        <begin position="99"/>
        <end position="196"/>
    </location>
</feature>
<name>A0ABN9XUN2_9DINO</name>
<dbReference type="InterPro" id="IPR001031">
    <property type="entry name" value="Thioesterase"/>
</dbReference>
<evidence type="ECO:0000256" key="1">
    <source>
        <dbReference type="ARBA" id="ARBA00007169"/>
    </source>
</evidence>
<dbReference type="Proteomes" id="UP001189429">
    <property type="component" value="Unassembled WGS sequence"/>
</dbReference>